<dbReference type="OrthoDB" id="10544784at2759"/>
<keyword evidence="3" id="KW-1185">Reference proteome</keyword>
<feature type="chain" id="PRO_5035747944" evidence="1">
    <location>
        <begin position="27"/>
        <end position="219"/>
    </location>
</feature>
<evidence type="ECO:0000313" key="2">
    <source>
        <dbReference type="EMBL" id="CAD8207428.1"/>
    </source>
</evidence>
<reference evidence="2" key="1">
    <citation type="submission" date="2021-01" db="EMBL/GenBank/DDBJ databases">
        <authorList>
            <consortium name="Genoscope - CEA"/>
            <person name="William W."/>
        </authorList>
    </citation>
    <scope>NUCLEOTIDE SEQUENCE</scope>
</reference>
<evidence type="ECO:0000256" key="1">
    <source>
        <dbReference type="SAM" id="SignalP"/>
    </source>
</evidence>
<feature type="signal peptide" evidence="1">
    <location>
        <begin position="1"/>
        <end position="26"/>
    </location>
</feature>
<comment type="caution">
    <text evidence="2">The sequence shown here is derived from an EMBL/GenBank/DDBJ whole genome shotgun (WGS) entry which is preliminary data.</text>
</comment>
<accession>A0A8S1Y443</accession>
<dbReference type="Proteomes" id="UP000683925">
    <property type="component" value="Unassembled WGS sequence"/>
</dbReference>
<organism evidence="2 3">
    <name type="scientific">Paramecium octaurelia</name>
    <dbReference type="NCBI Taxonomy" id="43137"/>
    <lineage>
        <taxon>Eukaryota</taxon>
        <taxon>Sar</taxon>
        <taxon>Alveolata</taxon>
        <taxon>Ciliophora</taxon>
        <taxon>Intramacronucleata</taxon>
        <taxon>Oligohymenophorea</taxon>
        <taxon>Peniculida</taxon>
        <taxon>Parameciidae</taxon>
        <taxon>Paramecium</taxon>
    </lineage>
</organism>
<keyword evidence="1" id="KW-0732">Signal</keyword>
<dbReference type="EMBL" id="CAJJDP010000142">
    <property type="protein sequence ID" value="CAD8207428.1"/>
    <property type="molecule type" value="Genomic_DNA"/>
</dbReference>
<evidence type="ECO:0000313" key="3">
    <source>
        <dbReference type="Proteomes" id="UP000683925"/>
    </source>
</evidence>
<name>A0A8S1Y443_PAROT</name>
<dbReference type="AlphaFoldDB" id="A0A8S1Y443"/>
<gene>
    <name evidence="2" type="ORF">POCTA_138.1.T1410022</name>
</gene>
<proteinExistence type="predicted"/>
<sequence>MIQTENVGLIMVQKLLILLHFFLTQSCSIHNYEESLLSSSNPIEETIFLSIGSTQIFAFWSFSIPMWEVKMYPEVEEKLYIDNKEEQLLFLLKSLDDGRIIMFMNLAFLNFDHMVSHRLHIEENINNMSIFDFHFDPFEYEGQWKLTMITISEQHVIVESDAISKPEIPDLSEKLKNVKFILGGTGSINSYHLGIFRGRLSKILTQHLLNDKIKLLDST</sequence>
<protein>
    <submittedName>
        <fullName evidence="2">Uncharacterized protein</fullName>
    </submittedName>
</protein>